<protein>
    <submittedName>
        <fullName evidence="2">Hemin uptake protein HemP</fullName>
    </submittedName>
</protein>
<dbReference type="Pfam" id="PF10636">
    <property type="entry name" value="hemP"/>
    <property type="match status" value="1"/>
</dbReference>
<dbReference type="OrthoDB" id="5348353at2"/>
<comment type="caution">
    <text evidence="2">The sequence shown here is derived from an EMBL/GenBank/DDBJ whole genome shotgun (WGS) entry which is preliminary data.</text>
</comment>
<accession>A0A3A3G184</accession>
<name>A0A3A3G184_9BURK</name>
<evidence type="ECO:0000313" key="3">
    <source>
        <dbReference type="Proteomes" id="UP000266327"/>
    </source>
</evidence>
<organism evidence="2 3">
    <name type="scientific">Noviherbaspirillum sedimenti</name>
    <dbReference type="NCBI Taxonomy" id="2320865"/>
    <lineage>
        <taxon>Bacteria</taxon>
        <taxon>Pseudomonadati</taxon>
        <taxon>Pseudomonadota</taxon>
        <taxon>Betaproteobacteria</taxon>
        <taxon>Burkholderiales</taxon>
        <taxon>Oxalobacteraceae</taxon>
        <taxon>Noviherbaspirillum</taxon>
    </lineage>
</organism>
<dbReference type="EMBL" id="QYUQ01000002">
    <property type="protein sequence ID" value="RJG01671.1"/>
    <property type="molecule type" value="Genomic_DNA"/>
</dbReference>
<dbReference type="RefSeq" id="WP_119785130.1">
    <property type="nucleotide sequence ID" value="NZ_QYUQ01000002.1"/>
</dbReference>
<sequence length="66" mass="7517">MHQPERNKAAAKNCETATSLPAPVKDTAKRIKSKDFFQQTKEVEIDHEGRISRLRLTQLNKLILTA</sequence>
<feature type="region of interest" description="Disordered" evidence="1">
    <location>
        <begin position="1"/>
        <end position="21"/>
    </location>
</feature>
<dbReference type="Gene3D" id="2.10.70.10">
    <property type="entry name" value="Complement Module, domain 1"/>
    <property type="match status" value="1"/>
</dbReference>
<keyword evidence="3" id="KW-1185">Reference proteome</keyword>
<evidence type="ECO:0000256" key="1">
    <source>
        <dbReference type="SAM" id="MobiDB-lite"/>
    </source>
</evidence>
<reference evidence="3" key="1">
    <citation type="submission" date="2018-09" db="EMBL/GenBank/DDBJ databases">
        <authorList>
            <person name="Zhu H."/>
        </authorList>
    </citation>
    <scope>NUCLEOTIDE SEQUENCE [LARGE SCALE GENOMIC DNA]</scope>
    <source>
        <strain evidence="3">K1S02-23</strain>
    </source>
</reference>
<dbReference type="AlphaFoldDB" id="A0A3A3G184"/>
<proteinExistence type="predicted"/>
<dbReference type="InterPro" id="IPR019600">
    <property type="entry name" value="Hemin_uptake_protein_HemP"/>
</dbReference>
<gene>
    <name evidence="2" type="primary">hemP</name>
    <name evidence="2" type="ORF">D3878_08800</name>
</gene>
<dbReference type="Proteomes" id="UP000266327">
    <property type="component" value="Unassembled WGS sequence"/>
</dbReference>
<evidence type="ECO:0000313" key="2">
    <source>
        <dbReference type="EMBL" id="RJG01671.1"/>
    </source>
</evidence>